<dbReference type="GO" id="GO:0016853">
    <property type="term" value="F:isomerase activity"/>
    <property type="evidence" value="ECO:0007669"/>
    <property type="project" value="UniProtKB-KW"/>
</dbReference>
<dbReference type="Proteomes" id="UP000032361">
    <property type="component" value="Unassembled WGS sequence"/>
</dbReference>
<proteinExistence type="inferred from homology"/>
<dbReference type="OrthoDB" id="1435186at2"/>
<dbReference type="RefSeq" id="WP_044625782.1">
    <property type="nucleotide sequence ID" value="NZ_JTDV01000003.1"/>
</dbReference>
<protein>
    <recommendedName>
        <fullName evidence="2">UDP-N-acetylglucosamine 2-epimerase domain-containing protein</fullName>
    </recommendedName>
</protein>
<dbReference type="AlphaFoldDB" id="A0A0D7W6G1"/>
<comment type="caution">
    <text evidence="3">The sequence shown here is derived from an EMBL/GenBank/DDBJ whole genome shotgun (WGS) entry which is preliminary data.</text>
</comment>
<dbReference type="EMBL" id="JTDV01000003">
    <property type="protein sequence ID" value="KJD33392.1"/>
    <property type="molecule type" value="Genomic_DNA"/>
</dbReference>
<dbReference type="Pfam" id="PF02350">
    <property type="entry name" value="Epimerase_2"/>
    <property type="match status" value="1"/>
</dbReference>
<dbReference type="Gene3D" id="3.40.50.12580">
    <property type="match status" value="1"/>
</dbReference>
<dbReference type="SUPFAM" id="SSF53756">
    <property type="entry name" value="UDP-Glycosyltransferase/glycogen phosphorylase"/>
    <property type="match status" value="1"/>
</dbReference>
<gene>
    <name evidence="3" type="ORF">PK35_05910</name>
</gene>
<name>A0A0D7W6G1_9FLAO</name>
<sequence length="401" mass="46822">MKKIVKSILLSRYFTLSKYFSLGVSNVVGFYKNKANKDTINFIVTSKTEIRVFSPILNYILTSGLDIIINVFFTNQNLKLDDQLFFKLEKDDRFKLNNNPIKLTDNRKNSINVICLDHEKYSKKHFIGIELVKYFNKLKIKTVCIQHGGNQNDYIEGQLSSVSKFQIVFGKRIFNFIKEKLKNTKKVYITGNPLHDNLFFNKSQVNKTNKKRLIALISCMHTEYDDYENSQKLYLEYVKKIYESVNFNDAKLIVKMHPYDSTDNNIYELVRNNLNLTKNEVEIIGFTGNLQQTYDLILKSDLIISRASTIIEESLMLNRQVIAFDLFEKGVSRHYDFLSKYSEYSKIINSSSELKKEIVRKLALTNNNKYINEKIVSDLTYRFDGKSSSRLVEALIDILKC</sequence>
<dbReference type="STRING" id="1382798.PK35_05910"/>
<reference evidence="3 4" key="1">
    <citation type="journal article" date="2015" name="Antonie Van Leeuwenhoek">
        <title>Tamlana nanhaiensis sp. nov., isolated from surface seawater collected from the South China Sea.</title>
        <authorList>
            <person name="Liu X."/>
            <person name="Lai Q."/>
            <person name="Du Y."/>
            <person name="Li G."/>
            <person name="Sun F."/>
            <person name="Shao Z."/>
        </authorList>
    </citation>
    <scope>NUCLEOTIDE SEQUENCE [LARGE SCALE GENOMIC DNA]</scope>
    <source>
        <strain evidence="3 4">FHC16</strain>
    </source>
</reference>
<dbReference type="InterPro" id="IPR043148">
    <property type="entry name" value="TagF_C"/>
</dbReference>
<organism evidence="3 4">
    <name type="scientific">Neotamlana nanhaiensis</name>
    <dbReference type="NCBI Taxonomy" id="1382798"/>
    <lineage>
        <taxon>Bacteria</taxon>
        <taxon>Pseudomonadati</taxon>
        <taxon>Bacteroidota</taxon>
        <taxon>Flavobacteriia</taxon>
        <taxon>Flavobacteriales</taxon>
        <taxon>Flavobacteriaceae</taxon>
        <taxon>Neotamlana</taxon>
    </lineage>
</organism>
<dbReference type="InterPro" id="IPR003331">
    <property type="entry name" value="UDP_GlcNAc_Epimerase_2_dom"/>
</dbReference>
<keyword evidence="4" id="KW-1185">Reference proteome</keyword>
<comment type="similarity">
    <text evidence="1">Belongs to the UDP-N-acetylglucosamine 2-epimerase family.</text>
</comment>
<keyword evidence="1" id="KW-0413">Isomerase</keyword>
<evidence type="ECO:0000259" key="2">
    <source>
        <dbReference type="Pfam" id="PF02350"/>
    </source>
</evidence>
<evidence type="ECO:0000313" key="4">
    <source>
        <dbReference type="Proteomes" id="UP000032361"/>
    </source>
</evidence>
<dbReference type="PATRIC" id="fig|1382798.3.peg.2502"/>
<accession>A0A0D7W6G1</accession>
<evidence type="ECO:0000256" key="1">
    <source>
        <dbReference type="RuleBase" id="RU003513"/>
    </source>
</evidence>
<feature type="domain" description="UDP-N-acetylglucosamine 2-epimerase" evidence="2">
    <location>
        <begin position="162"/>
        <end position="361"/>
    </location>
</feature>
<evidence type="ECO:0000313" key="3">
    <source>
        <dbReference type="EMBL" id="KJD33392.1"/>
    </source>
</evidence>